<name>A0A9E7FF33_9LILI</name>
<dbReference type="PANTHER" id="PTHR36317:SF1">
    <property type="entry name" value="PROTEIN MULTIPLE CHLOROPLAST DIVISION SITE 1"/>
    <property type="match status" value="1"/>
</dbReference>
<accession>A0A9E7FF33</accession>
<dbReference type="GO" id="GO:0009706">
    <property type="term" value="C:chloroplast inner membrane"/>
    <property type="evidence" value="ECO:0007669"/>
    <property type="project" value="TreeGrafter"/>
</dbReference>
<sequence>MSCLTTSKGPNLMCLPSIPSPAPSVKSTPQGGVQPPPLPPPPSLPILGPRSAAASMRWVSEVVEFYHSLMRWDSKRESCGGVQEAPLIDASISNTPNMIGEIKNCFTPLLAISPIPLFLSCTIGLASKPMKYDDPFNNPFVKIDRSSSTVEMFGKLYRLAPVTLTTEQKSIHQKRRSRVYQWKRPTVFLKEGDSIPPDIDPDTVRWIPANHPFATTVSDIDEDLAQSNVYQKDGVPFRVKAEHEAMQKKLQALQNQEQRFNEVAINLNNIRDFERPSQSVKPHEQLEQDSSIYQQNSLINEGVDSSADNHQRN</sequence>
<evidence type="ECO:0000313" key="2">
    <source>
        <dbReference type="EMBL" id="URD95470.1"/>
    </source>
</evidence>
<dbReference type="AlphaFoldDB" id="A0A9E7FF33"/>
<evidence type="ECO:0000313" key="3">
    <source>
        <dbReference type="Proteomes" id="UP001055439"/>
    </source>
</evidence>
<dbReference type="PANTHER" id="PTHR36317">
    <property type="entry name" value="PROTEIN MULTIPLE CHLOROPLAST DIVISION SITE 1"/>
    <property type="match status" value="1"/>
</dbReference>
<feature type="region of interest" description="Disordered" evidence="1">
    <location>
        <begin position="19"/>
        <end position="46"/>
    </location>
</feature>
<reference evidence="2" key="1">
    <citation type="submission" date="2022-05" db="EMBL/GenBank/DDBJ databases">
        <title>The Musa troglodytarum L. genome provides insights into the mechanism of non-climacteric behaviour and enrichment of carotenoids.</title>
        <authorList>
            <person name="Wang J."/>
        </authorList>
    </citation>
    <scope>NUCLEOTIDE SEQUENCE</scope>
    <source>
        <tissue evidence="2">Leaf</tissue>
    </source>
</reference>
<protein>
    <recommendedName>
        <fullName evidence="4">Protein MULTIPLE CHLOROPLAST DIVISION SITE 1</fullName>
    </recommendedName>
</protein>
<dbReference type="EMBL" id="CP097506">
    <property type="protein sequence ID" value="URD95470.1"/>
    <property type="molecule type" value="Genomic_DNA"/>
</dbReference>
<dbReference type="Proteomes" id="UP001055439">
    <property type="component" value="Chromosome 4"/>
</dbReference>
<evidence type="ECO:0008006" key="4">
    <source>
        <dbReference type="Google" id="ProtNLM"/>
    </source>
</evidence>
<dbReference type="GO" id="GO:0010020">
    <property type="term" value="P:chloroplast fission"/>
    <property type="evidence" value="ECO:0007669"/>
    <property type="project" value="InterPro"/>
</dbReference>
<dbReference type="InterPro" id="IPR034572">
    <property type="entry name" value="MCD1"/>
</dbReference>
<dbReference type="OrthoDB" id="1927797at2759"/>
<organism evidence="2 3">
    <name type="scientific">Musa troglodytarum</name>
    <name type="common">fe'i banana</name>
    <dbReference type="NCBI Taxonomy" id="320322"/>
    <lineage>
        <taxon>Eukaryota</taxon>
        <taxon>Viridiplantae</taxon>
        <taxon>Streptophyta</taxon>
        <taxon>Embryophyta</taxon>
        <taxon>Tracheophyta</taxon>
        <taxon>Spermatophyta</taxon>
        <taxon>Magnoliopsida</taxon>
        <taxon>Liliopsida</taxon>
        <taxon>Zingiberales</taxon>
        <taxon>Musaceae</taxon>
        <taxon>Musa</taxon>
    </lineage>
</organism>
<keyword evidence="3" id="KW-1185">Reference proteome</keyword>
<evidence type="ECO:0000256" key="1">
    <source>
        <dbReference type="SAM" id="MobiDB-lite"/>
    </source>
</evidence>
<proteinExistence type="predicted"/>
<gene>
    <name evidence="2" type="ORF">MUK42_35544</name>
</gene>
<feature type="compositionally biased region" description="Pro residues" evidence="1">
    <location>
        <begin position="34"/>
        <end position="44"/>
    </location>
</feature>